<gene>
    <name evidence="1" type="ORF">JOM49_005376</name>
</gene>
<dbReference type="Proteomes" id="UP000741013">
    <property type="component" value="Unassembled WGS sequence"/>
</dbReference>
<accession>A0ABS4PWQ3</accession>
<proteinExistence type="predicted"/>
<protein>
    <submittedName>
        <fullName evidence="1">Uncharacterized protein</fullName>
    </submittedName>
</protein>
<organism evidence="1 2">
    <name type="scientific">Amycolatopsis magusensis</name>
    <dbReference type="NCBI Taxonomy" id="882444"/>
    <lineage>
        <taxon>Bacteria</taxon>
        <taxon>Bacillati</taxon>
        <taxon>Actinomycetota</taxon>
        <taxon>Actinomycetes</taxon>
        <taxon>Pseudonocardiales</taxon>
        <taxon>Pseudonocardiaceae</taxon>
        <taxon>Amycolatopsis</taxon>
    </lineage>
</organism>
<comment type="caution">
    <text evidence="1">The sequence shown here is derived from an EMBL/GenBank/DDBJ whole genome shotgun (WGS) entry which is preliminary data.</text>
</comment>
<name>A0ABS4PWQ3_9PSEU</name>
<evidence type="ECO:0000313" key="1">
    <source>
        <dbReference type="EMBL" id="MBP2183850.1"/>
    </source>
</evidence>
<dbReference type="EMBL" id="JAGGMS010000001">
    <property type="protein sequence ID" value="MBP2183850.1"/>
    <property type="molecule type" value="Genomic_DNA"/>
</dbReference>
<reference evidence="1 2" key="1">
    <citation type="submission" date="2021-03" db="EMBL/GenBank/DDBJ databases">
        <title>Sequencing the genomes of 1000 actinobacteria strains.</title>
        <authorList>
            <person name="Klenk H.-P."/>
        </authorList>
    </citation>
    <scope>NUCLEOTIDE SEQUENCE [LARGE SCALE GENOMIC DNA]</scope>
    <source>
        <strain evidence="1 2">DSM 45510</strain>
    </source>
</reference>
<keyword evidence="2" id="KW-1185">Reference proteome</keyword>
<evidence type="ECO:0000313" key="2">
    <source>
        <dbReference type="Proteomes" id="UP000741013"/>
    </source>
</evidence>
<sequence>MLASTGRDWIGALDTGLDACSVVTVLRGGGILTCRDLPPIGHRPREVRCQCSGHGAPLLFVCGRCRRDLVPAITPS</sequence>